<dbReference type="PANTHER" id="PTHR47529">
    <property type="entry name" value="PEPTIDYL-PROLYL CIS-TRANS ISOMERASE D"/>
    <property type="match status" value="1"/>
</dbReference>
<evidence type="ECO:0000256" key="2">
    <source>
        <dbReference type="ARBA" id="ARBA00022475"/>
    </source>
</evidence>
<dbReference type="PROSITE" id="PS50198">
    <property type="entry name" value="PPIC_PPIASE_2"/>
    <property type="match status" value="1"/>
</dbReference>
<dbReference type="GO" id="GO:0005886">
    <property type="term" value="C:plasma membrane"/>
    <property type="evidence" value="ECO:0007669"/>
    <property type="project" value="UniProtKB-SubCell"/>
</dbReference>
<dbReference type="SUPFAM" id="SSF54534">
    <property type="entry name" value="FKBP-like"/>
    <property type="match status" value="1"/>
</dbReference>
<dbReference type="Gene3D" id="1.10.4030.10">
    <property type="entry name" value="Porin chaperone SurA, peptide-binding domain"/>
    <property type="match status" value="1"/>
</dbReference>
<keyword evidence="7" id="KW-0143">Chaperone</keyword>
<keyword evidence="4 13" id="KW-0812">Transmembrane</keyword>
<evidence type="ECO:0000256" key="6">
    <source>
        <dbReference type="ARBA" id="ARBA00023136"/>
    </source>
</evidence>
<keyword evidence="12" id="KW-0175">Coiled coil</keyword>
<evidence type="ECO:0000256" key="1">
    <source>
        <dbReference type="ARBA" id="ARBA00004382"/>
    </source>
</evidence>
<keyword evidence="6 13" id="KW-0472">Membrane</keyword>
<keyword evidence="3" id="KW-0997">Cell inner membrane</keyword>
<feature type="domain" description="PpiC" evidence="14">
    <location>
        <begin position="256"/>
        <end position="355"/>
    </location>
</feature>
<dbReference type="InterPro" id="IPR027304">
    <property type="entry name" value="Trigger_fact/SurA_dom_sf"/>
</dbReference>
<evidence type="ECO:0000256" key="3">
    <source>
        <dbReference type="ARBA" id="ARBA00022519"/>
    </source>
</evidence>
<evidence type="ECO:0000256" key="12">
    <source>
        <dbReference type="SAM" id="Coils"/>
    </source>
</evidence>
<evidence type="ECO:0000313" key="15">
    <source>
        <dbReference type="EMBL" id="SFH45601.1"/>
    </source>
</evidence>
<keyword evidence="11 15" id="KW-0413">Isomerase</keyword>
<dbReference type="Gene3D" id="3.10.50.40">
    <property type="match status" value="1"/>
</dbReference>
<dbReference type="EMBL" id="FOPY01000004">
    <property type="protein sequence ID" value="SFH45601.1"/>
    <property type="molecule type" value="Genomic_DNA"/>
</dbReference>
<dbReference type="STRING" id="442341.SAMN04487959_104165"/>
<dbReference type="InterPro" id="IPR000297">
    <property type="entry name" value="PPIase_PpiC"/>
</dbReference>
<keyword evidence="5 13" id="KW-1133">Transmembrane helix</keyword>
<name>A0A1I3A8F4_9GAMM</name>
<feature type="coiled-coil region" evidence="12">
    <location>
        <begin position="464"/>
        <end position="494"/>
    </location>
</feature>
<evidence type="ECO:0000256" key="11">
    <source>
        <dbReference type="PROSITE-ProRule" id="PRU00278"/>
    </source>
</evidence>
<feature type="transmembrane region" description="Helical" evidence="13">
    <location>
        <begin position="12"/>
        <end position="37"/>
    </location>
</feature>
<dbReference type="Pfam" id="PF13624">
    <property type="entry name" value="SurA_N_3"/>
    <property type="match status" value="1"/>
</dbReference>
<accession>A0A1I3A8F4</accession>
<dbReference type="GO" id="GO:0003755">
    <property type="term" value="F:peptidyl-prolyl cis-trans isomerase activity"/>
    <property type="evidence" value="ECO:0007669"/>
    <property type="project" value="UniProtKB-KW"/>
</dbReference>
<dbReference type="InterPro" id="IPR046357">
    <property type="entry name" value="PPIase_dom_sf"/>
</dbReference>
<evidence type="ECO:0000256" key="9">
    <source>
        <dbReference type="ARBA" id="ARBA00040743"/>
    </source>
</evidence>
<evidence type="ECO:0000313" key="16">
    <source>
        <dbReference type="Proteomes" id="UP000199040"/>
    </source>
</evidence>
<dbReference type="Pfam" id="PF00639">
    <property type="entry name" value="Rotamase"/>
    <property type="match status" value="1"/>
</dbReference>
<evidence type="ECO:0000256" key="8">
    <source>
        <dbReference type="ARBA" id="ARBA00038408"/>
    </source>
</evidence>
<evidence type="ECO:0000256" key="4">
    <source>
        <dbReference type="ARBA" id="ARBA00022692"/>
    </source>
</evidence>
<evidence type="ECO:0000256" key="13">
    <source>
        <dbReference type="SAM" id="Phobius"/>
    </source>
</evidence>
<dbReference type="AlphaFoldDB" id="A0A1I3A8F4"/>
<keyword evidence="11" id="KW-0697">Rotamase</keyword>
<evidence type="ECO:0000259" key="14">
    <source>
        <dbReference type="PROSITE" id="PS50198"/>
    </source>
</evidence>
<reference evidence="15 16" key="1">
    <citation type="submission" date="2016-10" db="EMBL/GenBank/DDBJ databases">
        <authorList>
            <person name="de Groot N.N."/>
        </authorList>
    </citation>
    <scope>NUCLEOTIDE SEQUENCE [LARGE SCALE GENOMIC DNA]</scope>
    <source>
        <strain evidence="15 16">CGMCC 1.6848</strain>
    </source>
</reference>
<evidence type="ECO:0000256" key="10">
    <source>
        <dbReference type="ARBA" id="ARBA00042775"/>
    </source>
</evidence>
<dbReference type="SUPFAM" id="SSF109998">
    <property type="entry name" value="Triger factor/SurA peptide-binding domain-like"/>
    <property type="match status" value="1"/>
</dbReference>
<dbReference type="InterPro" id="IPR052029">
    <property type="entry name" value="PpiD_chaperone"/>
</dbReference>
<dbReference type="PANTHER" id="PTHR47529:SF1">
    <property type="entry name" value="PERIPLASMIC CHAPERONE PPID"/>
    <property type="match status" value="1"/>
</dbReference>
<comment type="subcellular location">
    <subcellularLocation>
        <location evidence="1">Cell inner membrane</location>
        <topology evidence="1">Single-pass type II membrane protein</topology>
        <orientation evidence="1">Periplasmic side</orientation>
    </subcellularLocation>
</comment>
<sequence>MLQQIRDRSQSMIAKVIVGAVIVALALFGIESLVGLFTSSSDNVAEVNGEPITRQQVEIEVQRAIRSGQVPPEQERELRNQVIEQLVSREVLDQYAEEGGLYASETQIDQLIVNLEEFQDQNGDFSKEIFRNRLASAGYTPLSFRQQLREDLIRQQVQQGLATSEFMLDSERERFVELQRQTRSFRYHVLTQADLQQDIAVSQDALQSYYDANQDQFRRPEQVRLAYVILDQANLADDIQVDDDALRSAYEERAREASRRVSHIMVTFGDERSREEARARLQEVKDKLAAGESFAELAADYSDDETTADSQGDLGFINRGFFGEAFEDAAFSLEPGQVSDIVETDNGLHLVKVTDLDIPSFEEMRDTLRDDVAMEKAQDVFNERAQRLIDESFAADDLASIAEDLGLTLQQSDWLSREGAEGVLAEPGVMAAAFEPDVLEEGYNSEVIELDEQRRMVLRVIDHREAATLSLDEVQDQVRNAVEQEKVREALRERAADMAQALRNGESLELDWQEVDSISRQQQTDVPQPILQQAFRLPRPEGNQPVYGQAATSQGVALIALTRVEAGDTATEGQVDAFIVQMAERLRAQAAVQGLLENLRDSAEIERL</sequence>
<proteinExistence type="inferred from homology"/>
<keyword evidence="16" id="KW-1185">Reference proteome</keyword>
<protein>
    <recommendedName>
        <fullName evidence="9">Periplasmic chaperone PpiD</fullName>
    </recommendedName>
    <alternativeName>
        <fullName evidence="10">Periplasmic folding chaperone</fullName>
    </alternativeName>
</protein>
<keyword evidence="2" id="KW-1003">Cell membrane</keyword>
<gene>
    <name evidence="15" type="ORF">SAMN04487959_104165</name>
</gene>
<dbReference type="RefSeq" id="WP_092844667.1">
    <property type="nucleotide sequence ID" value="NZ_FOPY01000004.1"/>
</dbReference>
<comment type="similarity">
    <text evidence="8">Belongs to the PpiD chaperone family.</text>
</comment>
<evidence type="ECO:0000256" key="5">
    <source>
        <dbReference type="ARBA" id="ARBA00022989"/>
    </source>
</evidence>
<dbReference type="Proteomes" id="UP000199040">
    <property type="component" value="Unassembled WGS sequence"/>
</dbReference>
<evidence type="ECO:0000256" key="7">
    <source>
        <dbReference type="ARBA" id="ARBA00023186"/>
    </source>
</evidence>
<organism evidence="15 16">
    <name type="scientific">Modicisalibacter xianhensis</name>
    <dbReference type="NCBI Taxonomy" id="442341"/>
    <lineage>
        <taxon>Bacteria</taxon>
        <taxon>Pseudomonadati</taxon>
        <taxon>Pseudomonadota</taxon>
        <taxon>Gammaproteobacteria</taxon>
        <taxon>Oceanospirillales</taxon>
        <taxon>Halomonadaceae</taxon>
        <taxon>Modicisalibacter</taxon>
    </lineage>
</organism>